<dbReference type="InterPro" id="IPR000270">
    <property type="entry name" value="PB1_dom"/>
</dbReference>
<keyword evidence="5" id="KW-0677">Repeat</keyword>
<dbReference type="FunFam" id="1.25.40.10:FF:000017">
    <property type="entry name" value="NADPH oxidase regulator NoxR"/>
    <property type="match status" value="1"/>
</dbReference>
<dbReference type="EMBL" id="CAHR02000037">
    <property type="protein sequence ID" value="CCG81403.1"/>
    <property type="molecule type" value="Genomic_DNA"/>
</dbReference>
<keyword evidence="6" id="KW-0802">TPR repeat</keyword>
<dbReference type="SUPFAM" id="SSF54277">
    <property type="entry name" value="CAD &amp; PB1 domains"/>
    <property type="match status" value="1"/>
</dbReference>
<keyword evidence="4" id="KW-0963">Cytoplasm</keyword>
<name>R4XAQ6_TAPDE</name>
<evidence type="ECO:0000256" key="4">
    <source>
        <dbReference type="ARBA" id="ARBA00022490"/>
    </source>
</evidence>
<dbReference type="PROSITE" id="PS51745">
    <property type="entry name" value="PB1"/>
    <property type="match status" value="1"/>
</dbReference>
<dbReference type="Gene3D" id="3.10.20.90">
    <property type="entry name" value="Phosphatidylinositol 3-kinase Catalytic Subunit, Chain A, domain 1"/>
    <property type="match status" value="1"/>
</dbReference>
<feature type="domain" description="PB1" evidence="8">
    <location>
        <begin position="457"/>
        <end position="532"/>
    </location>
</feature>
<proteinExistence type="inferred from homology"/>
<dbReference type="InterPro" id="IPR019734">
    <property type="entry name" value="TPR_rpt"/>
</dbReference>
<keyword evidence="3" id="KW-0728">SH3 domain</keyword>
<reference evidence="9 10" key="1">
    <citation type="journal article" date="2013" name="MBio">
        <title>Genome sequencing of the plant pathogen Taphrina deformans, the causal agent of peach leaf curl.</title>
        <authorList>
            <person name="Cisse O.H."/>
            <person name="Almeida J.M.G.C.F."/>
            <person name="Fonseca A."/>
            <person name="Kumar A.A."/>
            <person name="Salojaervi J."/>
            <person name="Overmyer K."/>
            <person name="Hauser P.M."/>
            <person name="Pagni M."/>
        </authorList>
    </citation>
    <scope>NUCLEOTIDE SEQUENCE [LARGE SCALE GENOMIC DNA]</scope>
    <source>
        <strain evidence="10">PYCC 5710 / ATCC 11124 / CBS 356.35 / IMI 108563 / JCM 9778 / NBRC 8474</strain>
    </source>
</reference>
<feature type="compositionally biased region" description="Low complexity" evidence="7">
    <location>
        <begin position="315"/>
        <end position="329"/>
    </location>
</feature>
<dbReference type="eggNOG" id="KOG4225">
    <property type="taxonomic scope" value="Eukaryota"/>
</dbReference>
<dbReference type="Pfam" id="PF00564">
    <property type="entry name" value="PB1"/>
    <property type="match status" value="1"/>
</dbReference>
<dbReference type="InterPro" id="IPR053793">
    <property type="entry name" value="PB1-like"/>
</dbReference>
<keyword evidence="10" id="KW-1185">Reference proteome</keyword>
<dbReference type="SMART" id="SM00028">
    <property type="entry name" value="TPR"/>
    <property type="match status" value="2"/>
</dbReference>
<evidence type="ECO:0000256" key="2">
    <source>
        <dbReference type="ARBA" id="ARBA00008051"/>
    </source>
</evidence>
<dbReference type="PANTHER" id="PTHR15175">
    <property type="entry name" value="NEUTROPHIL CYTOSOLIC FACTOR 2, NEUTROPHIL NADPH OXIDASE FACTOR 2"/>
    <property type="match status" value="1"/>
</dbReference>
<evidence type="ECO:0000313" key="9">
    <source>
        <dbReference type="EMBL" id="CCG81403.1"/>
    </source>
</evidence>
<feature type="region of interest" description="Disordered" evidence="7">
    <location>
        <begin position="282"/>
        <end position="329"/>
    </location>
</feature>
<dbReference type="SUPFAM" id="SSF48452">
    <property type="entry name" value="TPR-like"/>
    <property type="match status" value="1"/>
</dbReference>
<evidence type="ECO:0000256" key="1">
    <source>
        <dbReference type="ARBA" id="ARBA00004496"/>
    </source>
</evidence>
<dbReference type="PANTHER" id="PTHR15175:SF0">
    <property type="entry name" value="SH3 DOMAIN-CONTAINING PROTEIN C23A1.17"/>
    <property type="match status" value="1"/>
</dbReference>
<dbReference type="GO" id="GO:0005737">
    <property type="term" value="C:cytoplasm"/>
    <property type="evidence" value="ECO:0007669"/>
    <property type="project" value="UniProtKB-SubCell"/>
</dbReference>
<dbReference type="OrthoDB" id="9450131at2759"/>
<dbReference type="STRING" id="1097556.R4XAQ6"/>
<evidence type="ECO:0000259" key="8">
    <source>
        <dbReference type="PROSITE" id="PS51745"/>
    </source>
</evidence>
<sequence>MTSSLKQDLEIYIRAVAAFDQQEYELALQQFEIIADTSSKLRFNVALVLATLGRHEEAVRQYQVALGMDRYLAIAYFQQGVSSFLLGRFSDAKDQFDDALLYLRGNEQIDYKQLGLAFKLYSCEVLFNRGLCSLYLKDSAGLRDMQNASKKKQNSTHNAIDEGIKRKGKRCRLFSVPVGLLYRPNESKVRNLATRDYLGKARLVAATDSSDIGTGFRGYEKLQAATISAPSSSANDLSSLQASNRLTALSDKLELVKQRSETDRDLEFRRLDLALERKASMQSTRSRFPLPTRSRTIVSRSKEPLTPASISPRTSNAPSASSRISGSSGFSAVSADSRNGLALAKFSQDTAVQLNGGHNLPTHMHKQDKMIFPNSYDLEFQKTLDSLQQELSVQQRSQASSNSSFSNDSLLALDDKHQFEHESEYLHDYYSLDTPTRTTPSAMPVPMPVIRESEAMRIRVKVCGLEDTRQIMIDSKIEFETFRARLIKKFAWSVLPKLKSKDEDGELILLQDQEDLDECCKAAVLTAQRQSRDIAKVEIWVKS</sequence>
<comment type="caution">
    <text evidence="9">The sequence shown here is derived from an EMBL/GenBank/DDBJ whole genome shotgun (WGS) entry which is preliminary data.</text>
</comment>
<dbReference type="InterPro" id="IPR051864">
    <property type="entry name" value="NCF2_NOXA1"/>
</dbReference>
<evidence type="ECO:0000256" key="7">
    <source>
        <dbReference type="SAM" id="MobiDB-lite"/>
    </source>
</evidence>
<dbReference type="AlphaFoldDB" id="R4XAQ6"/>
<dbReference type="InterPro" id="IPR011990">
    <property type="entry name" value="TPR-like_helical_dom_sf"/>
</dbReference>
<comment type="subcellular location">
    <subcellularLocation>
        <location evidence="1">Cytoplasm</location>
    </subcellularLocation>
</comment>
<evidence type="ECO:0000256" key="5">
    <source>
        <dbReference type="ARBA" id="ARBA00022737"/>
    </source>
</evidence>
<accession>R4XAQ6</accession>
<protein>
    <submittedName>
        <fullName evidence="9">PB1 domain protein</fullName>
    </submittedName>
</protein>
<dbReference type="Gene3D" id="1.25.40.10">
    <property type="entry name" value="Tetratricopeptide repeat domain"/>
    <property type="match status" value="1"/>
</dbReference>
<gene>
    <name evidence="9" type="ORF">TAPDE_001109</name>
</gene>
<organism evidence="9 10">
    <name type="scientific">Taphrina deformans (strain PYCC 5710 / ATCC 11124 / CBS 356.35 / IMI 108563 / JCM 9778 / NBRC 8474)</name>
    <name type="common">Peach leaf curl fungus</name>
    <name type="synonym">Lalaria deformans</name>
    <dbReference type="NCBI Taxonomy" id="1097556"/>
    <lineage>
        <taxon>Eukaryota</taxon>
        <taxon>Fungi</taxon>
        <taxon>Dikarya</taxon>
        <taxon>Ascomycota</taxon>
        <taxon>Taphrinomycotina</taxon>
        <taxon>Taphrinomycetes</taxon>
        <taxon>Taphrinales</taxon>
        <taxon>Taphrinaceae</taxon>
        <taxon>Taphrina</taxon>
    </lineage>
</organism>
<evidence type="ECO:0000256" key="6">
    <source>
        <dbReference type="ARBA" id="ARBA00022803"/>
    </source>
</evidence>
<comment type="similarity">
    <text evidence="2">Belongs to the NCF2/NOXA1 family.</text>
</comment>
<dbReference type="SMART" id="SM00666">
    <property type="entry name" value="PB1"/>
    <property type="match status" value="1"/>
</dbReference>
<dbReference type="VEuPathDB" id="FungiDB:TAPDE_001109"/>
<evidence type="ECO:0000256" key="3">
    <source>
        <dbReference type="ARBA" id="ARBA00022443"/>
    </source>
</evidence>
<evidence type="ECO:0000313" key="10">
    <source>
        <dbReference type="Proteomes" id="UP000013776"/>
    </source>
</evidence>
<dbReference type="Proteomes" id="UP000013776">
    <property type="component" value="Unassembled WGS sequence"/>
</dbReference>